<dbReference type="InterPro" id="IPR053257">
    <property type="entry name" value="Cu-only_SOD"/>
</dbReference>
<dbReference type="PROSITE" id="PS51257">
    <property type="entry name" value="PROKAR_LIPOPROTEIN"/>
    <property type="match status" value="1"/>
</dbReference>
<dbReference type="Proteomes" id="UP000726737">
    <property type="component" value="Unassembled WGS sequence"/>
</dbReference>
<dbReference type="GO" id="GO:0046872">
    <property type="term" value="F:metal ion binding"/>
    <property type="evidence" value="ECO:0007669"/>
    <property type="project" value="InterPro"/>
</dbReference>
<comment type="caution">
    <text evidence="4">The sequence shown here is derived from an EMBL/GenBank/DDBJ whole genome shotgun (WGS) entry which is preliminary data.</text>
</comment>
<name>A0A9P6TZB6_9FUNG</name>
<evidence type="ECO:0000256" key="1">
    <source>
        <dbReference type="SAM" id="MobiDB-lite"/>
    </source>
</evidence>
<keyword evidence="5" id="KW-1185">Reference proteome</keyword>
<feature type="chain" id="PRO_5040186827" description="Superoxide dismutase copper/zinc binding domain-containing protein" evidence="2">
    <location>
        <begin position="23"/>
        <end position="228"/>
    </location>
</feature>
<dbReference type="AlphaFoldDB" id="A0A9P6TZB6"/>
<dbReference type="OrthoDB" id="159229at2759"/>
<protein>
    <recommendedName>
        <fullName evidence="3">Superoxide dismutase copper/zinc binding domain-containing protein</fullName>
    </recommendedName>
</protein>
<accession>A0A9P6TZB6</accession>
<dbReference type="Pfam" id="PF00080">
    <property type="entry name" value="Sod_Cu"/>
    <property type="match status" value="1"/>
</dbReference>
<keyword evidence="2" id="KW-0732">Signal</keyword>
<proteinExistence type="predicted"/>
<feature type="region of interest" description="Disordered" evidence="1">
    <location>
        <begin position="174"/>
        <end position="202"/>
    </location>
</feature>
<evidence type="ECO:0000313" key="5">
    <source>
        <dbReference type="Proteomes" id="UP000726737"/>
    </source>
</evidence>
<gene>
    <name evidence="4" type="ORF">BG011_006924</name>
</gene>
<dbReference type="Gene3D" id="2.60.40.200">
    <property type="entry name" value="Superoxide dismutase, copper/zinc binding domain"/>
    <property type="match status" value="1"/>
</dbReference>
<feature type="domain" description="Superoxide dismutase copper/zinc binding" evidence="3">
    <location>
        <begin position="55"/>
        <end position="181"/>
    </location>
</feature>
<organism evidence="4 5">
    <name type="scientific">Mortierella polycephala</name>
    <dbReference type="NCBI Taxonomy" id="41804"/>
    <lineage>
        <taxon>Eukaryota</taxon>
        <taxon>Fungi</taxon>
        <taxon>Fungi incertae sedis</taxon>
        <taxon>Mucoromycota</taxon>
        <taxon>Mortierellomycotina</taxon>
        <taxon>Mortierellomycetes</taxon>
        <taxon>Mortierellales</taxon>
        <taxon>Mortierellaceae</taxon>
        <taxon>Mortierella</taxon>
    </lineage>
</organism>
<dbReference type="PANTHER" id="PTHR20910">
    <property type="entry name" value="AGAP001623-PA"/>
    <property type="match status" value="1"/>
</dbReference>
<dbReference type="InterPro" id="IPR036423">
    <property type="entry name" value="SOD-like_Cu/Zn_dom_sf"/>
</dbReference>
<dbReference type="EMBL" id="JAAAJA010000514">
    <property type="protein sequence ID" value="KAG0252540.1"/>
    <property type="molecule type" value="Genomic_DNA"/>
</dbReference>
<evidence type="ECO:0000259" key="3">
    <source>
        <dbReference type="Pfam" id="PF00080"/>
    </source>
</evidence>
<dbReference type="PANTHER" id="PTHR20910:SF1">
    <property type="entry name" value="SUPEROXIDE DISMUTASE COPPER_ZINC BINDING DOMAIN-CONTAINING PROTEIN"/>
    <property type="match status" value="1"/>
</dbReference>
<dbReference type="InterPro" id="IPR001424">
    <property type="entry name" value="SOD_Cu_Zn_dom"/>
</dbReference>
<sequence length="228" mass="23741">MVRNTFILSTLAALGCISMVLAQKPQTLEANVNTSGIKATFTFEPIDDSGDGAKVTINVVEGLTKKFAVLPKIGFEYHIHVKPAGPNNDCMATGGHLDPTNVGNAVCDPKTPEKCQEGDLSGKHGNLMPTEDGSIPEFSYVDKFIHFTGEASTITGRSVVIHNNGTKIACADILPQGESGSDSQRQSSITAGDSHTNGASADGRLSGNAVWMAMGTVGSGLMAGMMAL</sequence>
<evidence type="ECO:0000313" key="4">
    <source>
        <dbReference type="EMBL" id="KAG0252540.1"/>
    </source>
</evidence>
<feature type="compositionally biased region" description="Polar residues" evidence="1">
    <location>
        <begin position="178"/>
        <end position="199"/>
    </location>
</feature>
<dbReference type="SUPFAM" id="SSF49329">
    <property type="entry name" value="Cu,Zn superoxide dismutase-like"/>
    <property type="match status" value="1"/>
</dbReference>
<dbReference type="GO" id="GO:0006801">
    <property type="term" value="P:superoxide metabolic process"/>
    <property type="evidence" value="ECO:0007669"/>
    <property type="project" value="InterPro"/>
</dbReference>
<reference evidence="4" key="1">
    <citation type="journal article" date="2020" name="Fungal Divers.">
        <title>Resolving the Mortierellaceae phylogeny through synthesis of multi-gene phylogenetics and phylogenomics.</title>
        <authorList>
            <person name="Vandepol N."/>
            <person name="Liber J."/>
            <person name="Desiro A."/>
            <person name="Na H."/>
            <person name="Kennedy M."/>
            <person name="Barry K."/>
            <person name="Grigoriev I.V."/>
            <person name="Miller A.N."/>
            <person name="O'Donnell K."/>
            <person name="Stajich J.E."/>
            <person name="Bonito G."/>
        </authorList>
    </citation>
    <scope>NUCLEOTIDE SEQUENCE</scope>
    <source>
        <strain evidence="4">KOD948</strain>
    </source>
</reference>
<feature type="signal peptide" evidence="2">
    <location>
        <begin position="1"/>
        <end position="22"/>
    </location>
</feature>
<evidence type="ECO:0000256" key="2">
    <source>
        <dbReference type="SAM" id="SignalP"/>
    </source>
</evidence>